<accession>A0A1Y6B741</accession>
<evidence type="ECO:0000256" key="3">
    <source>
        <dbReference type="ARBA" id="ARBA00022741"/>
    </source>
</evidence>
<evidence type="ECO:0000256" key="11">
    <source>
        <dbReference type="SAM" id="Phobius"/>
    </source>
</evidence>
<dbReference type="InterPro" id="IPR004390">
    <property type="entry name" value="SR_rcpt_FtsY"/>
</dbReference>
<keyword evidence="1 9" id="KW-1003">Cell membrane</keyword>
<evidence type="ECO:0000256" key="10">
    <source>
        <dbReference type="SAM" id="MobiDB-lite"/>
    </source>
</evidence>
<keyword evidence="3 9" id="KW-0547">Nucleotide-binding</keyword>
<keyword evidence="6 9" id="KW-0472">Membrane</keyword>
<evidence type="ECO:0000256" key="9">
    <source>
        <dbReference type="HAMAP-Rule" id="MF_00920"/>
    </source>
</evidence>
<dbReference type="SUPFAM" id="SSF47364">
    <property type="entry name" value="Domain of the SRP/SRP receptor G-proteins"/>
    <property type="match status" value="1"/>
</dbReference>
<dbReference type="GO" id="GO:0005737">
    <property type="term" value="C:cytoplasm"/>
    <property type="evidence" value="ECO:0007669"/>
    <property type="project" value="UniProtKB-SubCell"/>
</dbReference>
<dbReference type="PANTHER" id="PTHR43134">
    <property type="entry name" value="SIGNAL RECOGNITION PARTICLE RECEPTOR SUBUNIT ALPHA"/>
    <property type="match status" value="1"/>
</dbReference>
<feature type="binding site" evidence="9">
    <location>
        <begin position="286"/>
        <end position="290"/>
    </location>
    <ligand>
        <name>GTP</name>
        <dbReference type="ChEBI" id="CHEBI:37565"/>
    </ligand>
</feature>
<dbReference type="FunFam" id="3.40.50.300:FF:000053">
    <property type="entry name" value="Signal recognition particle receptor FtsY"/>
    <property type="match status" value="1"/>
</dbReference>
<dbReference type="EMBL" id="FWZT01000001">
    <property type="protein sequence ID" value="SME87908.1"/>
    <property type="molecule type" value="Genomic_DNA"/>
</dbReference>
<evidence type="ECO:0000259" key="12">
    <source>
        <dbReference type="PROSITE" id="PS00300"/>
    </source>
</evidence>
<feature type="region of interest" description="Disordered" evidence="10">
    <location>
        <begin position="51"/>
        <end position="85"/>
    </location>
</feature>
<dbReference type="HAMAP" id="MF_00920">
    <property type="entry name" value="FtsY"/>
    <property type="match status" value="1"/>
</dbReference>
<dbReference type="AlphaFoldDB" id="A0A1Y6B741"/>
<name>A0A1Y6B741_9BACT</name>
<feature type="binding site" evidence="9">
    <location>
        <begin position="350"/>
        <end position="353"/>
    </location>
    <ligand>
        <name>GTP</name>
        <dbReference type="ChEBI" id="CHEBI:37565"/>
    </ligand>
</feature>
<evidence type="ECO:0000256" key="8">
    <source>
        <dbReference type="ARBA" id="ARBA00048027"/>
    </source>
</evidence>
<evidence type="ECO:0000256" key="4">
    <source>
        <dbReference type="ARBA" id="ARBA00022801"/>
    </source>
</evidence>
<feature type="compositionally biased region" description="Polar residues" evidence="10">
    <location>
        <begin position="51"/>
        <end position="63"/>
    </location>
</feature>
<evidence type="ECO:0000256" key="2">
    <source>
        <dbReference type="ARBA" id="ARBA00022490"/>
    </source>
</evidence>
<dbReference type="SMART" id="SM00962">
    <property type="entry name" value="SRP54"/>
    <property type="match status" value="1"/>
</dbReference>
<keyword evidence="5 9" id="KW-0342">GTP-binding</keyword>
<protein>
    <recommendedName>
        <fullName evidence="9">Signal recognition particle receptor FtsY</fullName>
        <shortName evidence="9">SRP receptor</shortName>
        <ecNumber evidence="9">3.6.5.4</ecNumber>
    </recommendedName>
</protein>
<gene>
    <name evidence="9" type="primary">ftsY</name>
    <name evidence="13" type="ORF">SAMN06296036_10169</name>
</gene>
<keyword evidence="11" id="KW-0812">Transmembrane</keyword>
<dbReference type="STRING" id="1513793.SAMN06296036_10169"/>
<feature type="compositionally biased region" description="Polar residues" evidence="10">
    <location>
        <begin position="71"/>
        <end position="85"/>
    </location>
</feature>
<dbReference type="GO" id="GO:0005047">
    <property type="term" value="F:signal recognition particle binding"/>
    <property type="evidence" value="ECO:0007669"/>
    <property type="project" value="TreeGrafter"/>
</dbReference>
<feature type="binding site" evidence="9">
    <location>
        <begin position="204"/>
        <end position="211"/>
    </location>
    <ligand>
        <name>GTP</name>
        <dbReference type="ChEBI" id="CHEBI:37565"/>
    </ligand>
</feature>
<dbReference type="InterPro" id="IPR027417">
    <property type="entry name" value="P-loop_NTPase"/>
</dbReference>
<dbReference type="GO" id="GO:0006614">
    <property type="term" value="P:SRP-dependent cotranslational protein targeting to membrane"/>
    <property type="evidence" value="ECO:0007669"/>
    <property type="project" value="InterPro"/>
</dbReference>
<dbReference type="PANTHER" id="PTHR43134:SF1">
    <property type="entry name" value="SIGNAL RECOGNITION PARTICLE RECEPTOR SUBUNIT ALPHA"/>
    <property type="match status" value="1"/>
</dbReference>
<organism evidence="13 14">
    <name type="scientific">Pseudobacteriovorax antillogorgiicola</name>
    <dbReference type="NCBI Taxonomy" id="1513793"/>
    <lineage>
        <taxon>Bacteria</taxon>
        <taxon>Pseudomonadati</taxon>
        <taxon>Bdellovibrionota</taxon>
        <taxon>Oligoflexia</taxon>
        <taxon>Oligoflexales</taxon>
        <taxon>Pseudobacteriovoracaceae</taxon>
        <taxon>Pseudobacteriovorax</taxon>
    </lineage>
</organism>
<keyword evidence="14" id="KW-1185">Reference proteome</keyword>
<dbReference type="SMART" id="SM00382">
    <property type="entry name" value="AAA"/>
    <property type="match status" value="1"/>
</dbReference>
<evidence type="ECO:0000256" key="7">
    <source>
        <dbReference type="ARBA" id="ARBA00023170"/>
    </source>
</evidence>
<dbReference type="GO" id="GO:0005886">
    <property type="term" value="C:plasma membrane"/>
    <property type="evidence" value="ECO:0007669"/>
    <property type="project" value="UniProtKB-SubCell"/>
</dbReference>
<keyword evidence="11" id="KW-1133">Transmembrane helix</keyword>
<dbReference type="Gene3D" id="1.20.120.140">
    <property type="entry name" value="Signal recognition particle SRP54, nucleotide-binding domain"/>
    <property type="match status" value="1"/>
</dbReference>
<evidence type="ECO:0000256" key="5">
    <source>
        <dbReference type="ARBA" id="ARBA00023134"/>
    </source>
</evidence>
<dbReference type="CDD" id="cd17874">
    <property type="entry name" value="FtsY"/>
    <property type="match status" value="1"/>
</dbReference>
<evidence type="ECO:0000313" key="14">
    <source>
        <dbReference type="Proteomes" id="UP000192907"/>
    </source>
</evidence>
<dbReference type="Pfam" id="PF00448">
    <property type="entry name" value="SRP54"/>
    <property type="match status" value="1"/>
</dbReference>
<evidence type="ECO:0000256" key="1">
    <source>
        <dbReference type="ARBA" id="ARBA00022475"/>
    </source>
</evidence>
<dbReference type="NCBIfam" id="TIGR00064">
    <property type="entry name" value="ftsY"/>
    <property type="match status" value="1"/>
</dbReference>
<keyword evidence="7 9" id="KW-0675">Receptor</keyword>
<dbReference type="InterPro" id="IPR036225">
    <property type="entry name" value="SRP/SRP_N"/>
</dbReference>
<reference evidence="14" key="1">
    <citation type="submission" date="2017-04" db="EMBL/GenBank/DDBJ databases">
        <authorList>
            <person name="Varghese N."/>
            <person name="Submissions S."/>
        </authorList>
    </citation>
    <scope>NUCLEOTIDE SEQUENCE [LARGE SCALE GENOMIC DNA]</scope>
    <source>
        <strain evidence="14">RKEM611</strain>
    </source>
</reference>
<dbReference type="InterPro" id="IPR003593">
    <property type="entry name" value="AAA+_ATPase"/>
</dbReference>
<dbReference type="EC" id="3.6.5.4" evidence="9"/>
<sequence length="397" mass="43236">MENMTPPQKLWELLIQNTPNQDPRILIPVLVGASILLFLALYFIFRPKKTTSTAPAPNKTSPEAETIKPASPSQEAETPQDTQPQDVKAIKELDHASWLSKLKGGLAKTRGSLVDGIAGLFNQQKLDDDLLEELHERLFRADLGIDTADTLVDHIKGEFSGREQSPTWDEVRMSLKARVAGMFADSERNLNQPQEGPFVILVVGVNGVGKTTSIGKLAAHFLAQDKNVLLCAADTYRAAAIDQLQVWGDRLGCDVIKHQQGADPASVAYDGVKAAKARKSDVLLIDTAGRLHNKAELMDELAKIRRVIGKDLPEAPHETWIVVDATTGQNAFQQVEAFSQVAPLSGIVVTKLDGTAKGGVVIGVTNKFKLPIRYIGVGEQASDLREFQSSDFADSLF</sequence>
<dbReference type="GO" id="GO:0005525">
    <property type="term" value="F:GTP binding"/>
    <property type="evidence" value="ECO:0007669"/>
    <property type="project" value="UniProtKB-UniRule"/>
</dbReference>
<dbReference type="InterPro" id="IPR013822">
    <property type="entry name" value="Signal_recog_particl_SRP54_hlx"/>
</dbReference>
<dbReference type="GO" id="GO:0003924">
    <property type="term" value="F:GTPase activity"/>
    <property type="evidence" value="ECO:0007669"/>
    <property type="project" value="UniProtKB-UniRule"/>
</dbReference>
<comment type="subcellular location">
    <subcellularLocation>
        <location evidence="9">Cell membrane</location>
        <topology evidence="9">Peripheral membrane protein</topology>
        <orientation evidence="9">Cytoplasmic side</orientation>
    </subcellularLocation>
    <subcellularLocation>
        <location evidence="9">Cytoplasm</location>
    </subcellularLocation>
</comment>
<dbReference type="PROSITE" id="PS00300">
    <property type="entry name" value="SRP54"/>
    <property type="match status" value="1"/>
</dbReference>
<dbReference type="Gene3D" id="3.40.50.300">
    <property type="entry name" value="P-loop containing nucleotide triphosphate hydrolases"/>
    <property type="match status" value="1"/>
</dbReference>
<evidence type="ECO:0000256" key="6">
    <source>
        <dbReference type="ARBA" id="ARBA00023136"/>
    </source>
</evidence>
<comment type="similarity">
    <text evidence="9">Belongs to the GTP-binding SRP family. FtsY subfamily.</text>
</comment>
<feature type="domain" description="SRP54-type proteins GTP-binding" evidence="12">
    <location>
        <begin position="371"/>
        <end position="384"/>
    </location>
</feature>
<dbReference type="Pfam" id="PF02881">
    <property type="entry name" value="SRP54_N"/>
    <property type="match status" value="1"/>
</dbReference>
<comment type="catalytic activity">
    <reaction evidence="8 9">
        <text>GTP + H2O = GDP + phosphate + H(+)</text>
        <dbReference type="Rhea" id="RHEA:19669"/>
        <dbReference type="ChEBI" id="CHEBI:15377"/>
        <dbReference type="ChEBI" id="CHEBI:15378"/>
        <dbReference type="ChEBI" id="CHEBI:37565"/>
        <dbReference type="ChEBI" id="CHEBI:43474"/>
        <dbReference type="ChEBI" id="CHEBI:58189"/>
        <dbReference type="EC" id="3.6.5.4"/>
    </reaction>
</comment>
<proteinExistence type="inferred from homology"/>
<keyword evidence="2 9" id="KW-0963">Cytoplasm</keyword>
<dbReference type="SMART" id="SM00963">
    <property type="entry name" value="SRP54_N"/>
    <property type="match status" value="1"/>
</dbReference>
<comment type="subunit">
    <text evidence="9">Part of the signal recognition particle protein translocation system, which is composed of SRP and FtsY.</text>
</comment>
<dbReference type="InterPro" id="IPR000897">
    <property type="entry name" value="SRP54_GTPase_dom"/>
</dbReference>
<evidence type="ECO:0000313" key="13">
    <source>
        <dbReference type="EMBL" id="SME87908.1"/>
    </source>
</evidence>
<dbReference type="InterPro" id="IPR042101">
    <property type="entry name" value="SRP54_N_sf"/>
</dbReference>
<dbReference type="RefSeq" id="WP_200820641.1">
    <property type="nucleotide sequence ID" value="NZ_FWZT01000001.1"/>
</dbReference>
<dbReference type="SUPFAM" id="SSF52540">
    <property type="entry name" value="P-loop containing nucleoside triphosphate hydrolases"/>
    <property type="match status" value="1"/>
</dbReference>
<dbReference type="Proteomes" id="UP000192907">
    <property type="component" value="Unassembled WGS sequence"/>
</dbReference>
<feature type="transmembrane region" description="Helical" evidence="11">
    <location>
        <begin position="25"/>
        <end position="45"/>
    </location>
</feature>
<comment type="function">
    <text evidence="9">Involved in targeting and insertion of nascent membrane proteins into the cytoplasmic membrane. Acts as a receptor for the complex formed by the signal recognition particle (SRP) and the ribosome-nascent chain (RNC).</text>
</comment>
<keyword evidence="4 9" id="KW-0378">Hydrolase</keyword>